<organism evidence="1 2">
    <name type="scientific">Cuscuta europaea</name>
    <name type="common">European dodder</name>
    <dbReference type="NCBI Taxonomy" id="41803"/>
    <lineage>
        <taxon>Eukaryota</taxon>
        <taxon>Viridiplantae</taxon>
        <taxon>Streptophyta</taxon>
        <taxon>Embryophyta</taxon>
        <taxon>Tracheophyta</taxon>
        <taxon>Spermatophyta</taxon>
        <taxon>Magnoliopsida</taxon>
        <taxon>eudicotyledons</taxon>
        <taxon>Gunneridae</taxon>
        <taxon>Pentapetalae</taxon>
        <taxon>asterids</taxon>
        <taxon>lamiids</taxon>
        <taxon>Solanales</taxon>
        <taxon>Convolvulaceae</taxon>
        <taxon>Cuscuteae</taxon>
        <taxon>Cuscuta</taxon>
        <taxon>Cuscuta subgen. Cuscuta</taxon>
    </lineage>
</organism>
<protein>
    <submittedName>
        <fullName evidence="1">Uncharacterized protein</fullName>
    </submittedName>
</protein>
<proteinExistence type="predicted"/>
<evidence type="ECO:0000313" key="1">
    <source>
        <dbReference type="EMBL" id="CAH9106104.1"/>
    </source>
</evidence>
<dbReference type="EMBL" id="CAMAPE010000048">
    <property type="protein sequence ID" value="CAH9106104.1"/>
    <property type="molecule type" value="Genomic_DNA"/>
</dbReference>
<name>A0A9P1EIA6_CUSEU</name>
<dbReference type="OrthoDB" id="914070at2759"/>
<accession>A0A9P1EIA6</accession>
<keyword evidence="2" id="KW-1185">Reference proteome</keyword>
<evidence type="ECO:0000313" key="2">
    <source>
        <dbReference type="Proteomes" id="UP001152484"/>
    </source>
</evidence>
<dbReference type="Proteomes" id="UP001152484">
    <property type="component" value="Unassembled WGS sequence"/>
</dbReference>
<comment type="caution">
    <text evidence="1">The sequence shown here is derived from an EMBL/GenBank/DDBJ whole genome shotgun (WGS) entry which is preliminary data.</text>
</comment>
<reference evidence="1" key="1">
    <citation type="submission" date="2022-07" db="EMBL/GenBank/DDBJ databases">
        <authorList>
            <person name="Macas J."/>
            <person name="Novak P."/>
            <person name="Neumann P."/>
        </authorList>
    </citation>
    <scope>NUCLEOTIDE SEQUENCE</scope>
</reference>
<gene>
    <name evidence="1" type="ORF">CEURO_LOCUS17198</name>
</gene>
<dbReference type="AlphaFoldDB" id="A0A9P1EIA6"/>
<sequence>MVESFKGLILSKHTSNDVGKGSNDIESLLGISSSSEYSIHPPKISVNKGRKKRMISERKKAILKKRSSNVDKSDACATKDQVKKPRTCKSCGEVGFHDSRNCPNKECDSSSSS</sequence>